<evidence type="ECO:0000313" key="2">
    <source>
        <dbReference type="EMBL" id="CAH8390109.1"/>
    </source>
</evidence>
<dbReference type="InterPro" id="IPR003890">
    <property type="entry name" value="MIF4G-like_typ-3"/>
</dbReference>
<dbReference type="PANTHER" id="PTHR23253:SF53">
    <property type="entry name" value="EUKARYOTIC TRANSLATION INITIATION FACTOR ISOFORM 4G-1"/>
    <property type="match status" value="1"/>
</dbReference>
<dbReference type="Gene3D" id="1.25.40.180">
    <property type="match status" value="1"/>
</dbReference>
<dbReference type="PANTHER" id="PTHR23253">
    <property type="entry name" value="EUKARYOTIC TRANSLATION INITIATION FACTOR 4 GAMMA"/>
    <property type="match status" value="1"/>
</dbReference>
<reference evidence="2 3" key="1">
    <citation type="submission" date="2022-03" db="EMBL/GenBank/DDBJ databases">
        <authorList>
            <person name="Macdonald S."/>
            <person name="Ahmed S."/>
            <person name="Newling K."/>
        </authorList>
    </citation>
    <scope>NUCLEOTIDE SEQUENCE [LARGE SCALE GENOMIC DNA]</scope>
</reference>
<accession>A0ABC8M2C9</accession>
<dbReference type="InterPro" id="IPR016024">
    <property type="entry name" value="ARM-type_fold"/>
</dbReference>
<keyword evidence="3" id="KW-1185">Reference proteome</keyword>
<protein>
    <recommendedName>
        <fullName evidence="1">MIF4G domain-containing protein</fullName>
    </recommendedName>
</protein>
<dbReference type="AlphaFoldDB" id="A0ABC8M2C9"/>
<dbReference type="SUPFAM" id="SSF48371">
    <property type="entry name" value="ARM repeat"/>
    <property type="match status" value="1"/>
</dbReference>
<organism evidence="2 3">
    <name type="scientific">Eruca vesicaria subsp. sativa</name>
    <name type="common">Garden rocket</name>
    <name type="synonym">Eruca sativa</name>
    <dbReference type="NCBI Taxonomy" id="29727"/>
    <lineage>
        <taxon>Eukaryota</taxon>
        <taxon>Viridiplantae</taxon>
        <taxon>Streptophyta</taxon>
        <taxon>Embryophyta</taxon>
        <taxon>Tracheophyta</taxon>
        <taxon>Spermatophyta</taxon>
        <taxon>Magnoliopsida</taxon>
        <taxon>eudicotyledons</taxon>
        <taxon>Gunneridae</taxon>
        <taxon>Pentapetalae</taxon>
        <taxon>rosids</taxon>
        <taxon>malvids</taxon>
        <taxon>Brassicales</taxon>
        <taxon>Brassicaceae</taxon>
        <taxon>Brassiceae</taxon>
        <taxon>Eruca</taxon>
    </lineage>
</organism>
<comment type="caution">
    <text evidence="2">The sequence shown here is derived from an EMBL/GenBank/DDBJ whole genome shotgun (WGS) entry which is preliminary data.</text>
</comment>
<evidence type="ECO:0000313" key="3">
    <source>
        <dbReference type="Proteomes" id="UP001642260"/>
    </source>
</evidence>
<proteinExistence type="predicted"/>
<name>A0ABC8M2C9_ERUVS</name>
<dbReference type="Pfam" id="PF02854">
    <property type="entry name" value="MIF4G"/>
    <property type="match status" value="1"/>
</dbReference>
<sequence length="121" mass="14055">MRGEDCYELATLIFDKAILDPTFFPMYAKLCSDIYDKLPTFQPTEPGARIDTFKRILVNLCQSLFEGAEKLKEELRVYASDQKEKEMMLRPQTLGNIRLIGELLKQKMIPKKIAHQIIMVK</sequence>
<evidence type="ECO:0000259" key="1">
    <source>
        <dbReference type="Pfam" id="PF02854"/>
    </source>
</evidence>
<gene>
    <name evidence="2" type="ORF">ERUC_LOCUS42592</name>
</gene>
<dbReference type="Proteomes" id="UP001642260">
    <property type="component" value="Unassembled WGS sequence"/>
</dbReference>
<dbReference type="EMBL" id="CAKOAT010876265">
    <property type="protein sequence ID" value="CAH8390109.1"/>
    <property type="molecule type" value="Genomic_DNA"/>
</dbReference>
<feature type="domain" description="MIF4G" evidence="1">
    <location>
        <begin position="10"/>
        <end position="118"/>
    </location>
</feature>